<dbReference type="GO" id="GO:0016787">
    <property type="term" value="F:hydrolase activity"/>
    <property type="evidence" value="ECO:0007669"/>
    <property type="project" value="UniProtKB-KW"/>
</dbReference>
<dbReference type="EC" id="3.1.1.-" evidence="3"/>
<dbReference type="Proteomes" id="UP000586095">
    <property type="component" value="Unassembled WGS sequence"/>
</dbReference>
<protein>
    <submittedName>
        <fullName evidence="3">L-fuconolactonase</fullName>
        <ecNumber evidence="3">3.1.1.-</ecNumber>
    </submittedName>
</protein>
<dbReference type="AlphaFoldDB" id="A0A852RFU4"/>
<dbReference type="PANTHER" id="PTHR43569:SF2">
    <property type="entry name" value="AMIDOHYDROLASE-RELATED DOMAIN-CONTAINING PROTEIN"/>
    <property type="match status" value="1"/>
</dbReference>
<dbReference type="Pfam" id="PF04909">
    <property type="entry name" value="Amidohydro_2"/>
    <property type="match status" value="1"/>
</dbReference>
<evidence type="ECO:0000256" key="1">
    <source>
        <dbReference type="ARBA" id="ARBA00038310"/>
    </source>
</evidence>
<evidence type="ECO:0000259" key="2">
    <source>
        <dbReference type="Pfam" id="PF04909"/>
    </source>
</evidence>
<reference evidence="3 4" key="1">
    <citation type="submission" date="2020-07" db="EMBL/GenBank/DDBJ databases">
        <title>Sequencing the genomes of 1000 actinobacteria strains.</title>
        <authorList>
            <person name="Klenk H.-P."/>
        </authorList>
    </citation>
    <scope>NUCLEOTIDE SEQUENCE [LARGE SCALE GENOMIC DNA]</scope>
    <source>
        <strain evidence="3 4">DSM 17380</strain>
    </source>
</reference>
<dbReference type="Gene3D" id="3.20.20.140">
    <property type="entry name" value="Metal-dependent hydrolases"/>
    <property type="match status" value="1"/>
</dbReference>
<evidence type="ECO:0000313" key="3">
    <source>
        <dbReference type="EMBL" id="NYD28216.1"/>
    </source>
</evidence>
<dbReference type="RefSeq" id="WP_202229238.1">
    <property type="nucleotide sequence ID" value="NZ_BAAALZ010000006.1"/>
</dbReference>
<dbReference type="InterPro" id="IPR052350">
    <property type="entry name" value="Metallo-dep_Lactonases"/>
</dbReference>
<comment type="caution">
    <text evidence="3">The sequence shown here is derived from an EMBL/GenBank/DDBJ whole genome shotgun (WGS) entry which is preliminary data.</text>
</comment>
<dbReference type="EMBL" id="JACCBD010000001">
    <property type="protein sequence ID" value="NYD28216.1"/>
    <property type="molecule type" value="Genomic_DNA"/>
</dbReference>
<gene>
    <name evidence="3" type="ORF">BJ960_003019</name>
</gene>
<name>A0A852RFU4_9MICO</name>
<keyword evidence="3" id="KW-0378">Hydrolase</keyword>
<evidence type="ECO:0000313" key="4">
    <source>
        <dbReference type="Proteomes" id="UP000586095"/>
    </source>
</evidence>
<keyword evidence="4" id="KW-1185">Reference proteome</keyword>
<dbReference type="SUPFAM" id="SSF51556">
    <property type="entry name" value="Metallo-dependent hydrolases"/>
    <property type="match status" value="1"/>
</dbReference>
<sequence length="289" mass="30864">MAHGLSAKDDPFLVDAHCHLWDLAATPQEWIAGDTMAAIDRDFSGVDLDEVLAAHGASSSVLVQANNSLAETYFLLDEAYASSRAHRVVGWVDLSADVEAQLDAIAKHPGAAALCGVRHLAHVDPDPRWLGREDVWAGIRVLAARRLTFDLVVRAHQLPVATALAERVPDMTFVLDHAGNPPNDGVGFAAWEVDVRRLAALPNTVCKLSGLASQSNADAALAVALDAFGASRTMFASDWPLVRLSDESYSGWIERVRAAAAHLTADERERVFSGTARAVYAAGLAEGTP</sequence>
<feature type="domain" description="Amidohydrolase-related" evidence="2">
    <location>
        <begin position="14"/>
        <end position="280"/>
    </location>
</feature>
<dbReference type="InterPro" id="IPR032466">
    <property type="entry name" value="Metal_Hydrolase"/>
</dbReference>
<comment type="similarity">
    <text evidence="1">Belongs to the metallo-dependent hydrolases superfamily.</text>
</comment>
<dbReference type="InterPro" id="IPR006680">
    <property type="entry name" value="Amidohydro-rel"/>
</dbReference>
<organism evidence="3 4">
    <name type="scientific">Leucobacter aridicollis</name>
    <dbReference type="NCBI Taxonomy" id="283878"/>
    <lineage>
        <taxon>Bacteria</taxon>
        <taxon>Bacillati</taxon>
        <taxon>Actinomycetota</taxon>
        <taxon>Actinomycetes</taxon>
        <taxon>Micrococcales</taxon>
        <taxon>Microbacteriaceae</taxon>
        <taxon>Leucobacter</taxon>
    </lineage>
</organism>
<dbReference type="PANTHER" id="PTHR43569">
    <property type="entry name" value="AMIDOHYDROLASE"/>
    <property type="match status" value="1"/>
</dbReference>
<proteinExistence type="inferred from homology"/>
<accession>A0A852RFU4</accession>